<dbReference type="Gene3D" id="3.40.630.30">
    <property type="match status" value="1"/>
</dbReference>
<dbReference type="InterPro" id="IPR016181">
    <property type="entry name" value="Acyl_CoA_acyltransferase"/>
</dbReference>
<feature type="domain" description="N-acetyltransferase" evidence="1">
    <location>
        <begin position="25"/>
        <end position="187"/>
    </location>
</feature>
<comment type="caution">
    <text evidence="2">The sequence shown here is derived from an EMBL/GenBank/DDBJ whole genome shotgun (WGS) entry which is preliminary data.</text>
</comment>
<sequence length="188" mass="20811">MKGAPMTTDEALRIETLSSVHAEDLDLMSALTSLINEVYEVAEEGLWAPGTTRTSRQEVTSLTQAGEIMVAWLHDELSGCVRVQQLSAGICEFGMLAAAPKQRGIGVGRELVRCAEQYGREAGLDVMQLELLVPREWSHPSKEFLAAWYERIGYQVFRIGSIDESYPELAPGLATPCDFVIYHKNLHA</sequence>
<organism evidence="2 3">
    <name type="scientific">Streptomyces violaceusniger</name>
    <dbReference type="NCBI Taxonomy" id="68280"/>
    <lineage>
        <taxon>Bacteria</taxon>
        <taxon>Bacillati</taxon>
        <taxon>Actinomycetota</taxon>
        <taxon>Actinomycetes</taxon>
        <taxon>Kitasatosporales</taxon>
        <taxon>Streptomycetaceae</taxon>
        <taxon>Streptomyces</taxon>
        <taxon>Streptomyces violaceusniger group</taxon>
    </lineage>
</organism>
<dbReference type="GO" id="GO:0016747">
    <property type="term" value="F:acyltransferase activity, transferring groups other than amino-acyl groups"/>
    <property type="evidence" value="ECO:0007669"/>
    <property type="project" value="InterPro"/>
</dbReference>
<evidence type="ECO:0000259" key="1">
    <source>
        <dbReference type="PROSITE" id="PS51186"/>
    </source>
</evidence>
<dbReference type="Pfam" id="PF00583">
    <property type="entry name" value="Acetyltransf_1"/>
    <property type="match status" value="1"/>
</dbReference>
<protein>
    <submittedName>
        <fullName evidence="2">GNAT family N-acetyltransferase</fullName>
    </submittedName>
</protein>
<proteinExistence type="predicted"/>
<keyword evidence="2" id="KW-0808">Transferase</keyword>
<dbReference type="EMBL" id="BJHW01000001">
    <property type="protein sequence ID" value="GDY51915.1"/>
    <property type="molecule type" value="Genomic_DNA"/>
</dbReference>
<dbReference type="InterPro" id="IPR000182">
    <property type="entry name" value="GNAT_dom"/>
</dbReference>
<name>A0A4D4KSL0_STRVO</name>
<dbReference type="Proteomes" id="UP000301309">
    <property type="component" value="Unassembled WGS sequence"/>
</dbReference>
<dbReference type="SUPFAM" id="SSF55729">
    <property type="entry name" value="Acyl-CoA N-acyltransferases (Nat)"/>
    <property type="match status" value="1"/>
</dbReference>
<evidence type="ECO:0000313" key="2">
    <source>
        <dbReference type="EMBL" id="GDY51915.1"/>
    </source>
</evidence>
<accession>A0A4D4KSL0</accession>
<evidence type="ECO:0000313" key="3">
    <source>
        <dbReference type="Proteomes" id="UP000301309"/>
    </source>
</evidence>
<dbReference type="PROSITE" id="PS51186">
    <property type="entry name" value="GNAT"/>
    <property type="match status" value="1"/>
</dbReference>
<dbReference type="AlphaFoldDB" id="A0A4D4KSL0"/>
<reference evidence="2 3" key="1">
    <citation type="journal article" date="2020" name="Int. J. Syst. Evol. Microbiol.">
        <title>Reclassification of Streptomyces castelarensis and Streptomyces sporoclivatus as later heterotypic synonyms of Streptomyces antimycoticus.</title>
        <authorList>
            <person name="Komaki H."/>
            <person name="Tamura T."/>
        </authorList>
    </citation>
    <scope>NUCLEOTIDE SEQUENCE [LARGE SCALE GENOMIC DNA]</scope>
    <source>
        <strain evidence="2 3">NBRC 13459</strain>
    </source>
</reference>
<keyword evidence="3" id="KW-1185">Reference proteome</keyword>
<gene>
    <name evidence="2" type="ORF">SVIO_025380</name>
</gene>